<dbReference type="SFLD" id="SFLDS00005">
    <property type="entry name" value="Isoprenoid_Synthase_Type_I"/>
    <property type="match status" value="1"/>
</dbReference>
<dbReference type="Pfam" id="PF00348">
    <property type="entry name" value="polyprenyl_synt"/>
    <property type="match status" value="1"/>
</dbReference>
<dbReference type="GO" id="GO:0004311">
    <property type="term" value="F:geranylgeranyl diphosphate synthase activity"/>
    <property type="evidence" value="ECO:0007669"/>
    <property type="project" value="UniProtKB-EC"/>
</dbReference>
<dbReference type="GO" id="GO:0004337">
    <property type="term" value="F:(2E,6E)-farnesyl diphosphate synthase activity"/>
    <property type="evidence" value="ECO:0007669"/>
    <property type="project" value="UniProtKB-EC"/>
</dbReference>
<evidence type="ECO:0000256" key="1">
    <source>
        <dbReference type="ARBA" id="ARBA00001946"/>
    </source>
</evidence>
<evidence type="ECO:0000313" key="7">
    <source>
        <dbReference type="EMBL" id="AVG23938.1"/>
    </source>
</evidence>
<gene>
    <name evidence="7" type="ORF">C3B54_11969</name>
</gene>
<keyword evidence="5" id="KW-0460">Magnesium</keyword>
<evidence type="ECO:0000256" key="6">
    <source>
        <dbReference type="RuleBase" id="RU004466"/>
    </source>
</evidence>
<dbReference type="SFLD" id="SFLDG01017">
    <property type="entry name" value="Polyprenyl_Transferase_Like"/>
    <property type="match status" value="1"/>
</dbReference>
<organism evidence="7 8">
    <name type="scientific">Pontimonas salivibrio</name>
    <dbReference type="NCBI Taxonomy" id="1159327"/>
    <lineage>
        <taxon>Bacteria</taxon>
        <taxon>Bacillati</taxon>
        <taxon>Actinomycetota</taxon>
        <taxon>Actinomycetes</taxon>
        <taxon>Micrococcales</taxon>
        <taxon>Microbacteriaceae</taxon>
        <taxon>Pontimonas</taxon>
    </lineage>
</organism>
<dbReference type="PROSITE" id="PS00723">
    <property type="entry name" value="POLYPRENYL_SYNTHASE_1"/>
    <property type="match status" value="1"/>
</dbReference>
<accession>A0A2L2BQL0</accession>
<dbReference type="InterPro" id="IPR000092">
    <property type="entry name" value="Polyprenyl_synt"/>
</dbReference>
<sequence>MSNSLRFVDIIDSQLQRFFDQKADEVAEISADLAPLIDYSRSLLRGGKRFRARFCFWGWRSIAGLTNQPHPQTGDHPAFELATALEMFHAAALVHDDIMDRSDTRRGELSAHRHFEEHHKGSGFGLDAGHYGESTALLVGDLMLAWSSELVTQALSGVTVPSVIAGTRREFHRMWNEVTLGQYLDIHEESAWPTVSDDERFHRAMRVVTFKSAKYSMEAPLLLGASMADASDNQLRQLAHFGLPLGVAFQLRDDLLGVFGDPEETGKPAGDDLREGKRTVLIALAEAQMSPGVKGVFNDMLGNPEVTDEQIAIMQHTLRDTGAVDRVETIITESSQRALSALETDLLDGEAVAELRNLADAVVSRSA</sequence>
<evidence type="ECO:0000256" key="3">
    <source>
        <dbReference type="ARBA" id="ARBA00022679"/>
    </source>
</evidence>
<dbReference type="GO" id="GO:0008299">
    <property type="term" value="P:isoprenoid biosynthetic process"/>
    <property type="evidence" value="ECO:0007669"/>
    <property type="project" value="InterPro"/>
</dbReference>
<dbReference type="EC" id="2.5.1.10" evidence="7"/>
<evidence type="ECO:0000256" key="4">
    <source>
        <dbReference type="ARBA" id="ARBA00022723"/>
    </source>
</evidence>
<name>A0A2L2BQL0_9MICO</name>
<dbReference type="CDD" id="cd00685">
    <property type="entry name" value="Trans_IPPS_HT"/>
    <property type="match status" value="1"/>
</dbReference>
<evidence type="ECO:0000256" key="2">
    <source>
        <dbReference type="ARBA" id="ARBA00006706"/>
    </source>
</evidence>
<dbReference type="PANTHER" id="PTHR12001:SF85">
    <property type="entry name" value="SHORT CHAIN ISOPRENYL DIPHOSPHATE SYNTHASE"/>
    <property type="match status" value="1"/>
</dbReference>
<protein>
    <submittedName>
        <fullName evidence="7">Geranylgeranyl diphosphate synthase</fullName>
        <ecNumber evidence="7">2.5.1.1</ecNumber>
        <ecNumber evidence="7">2.5.1.10</ecNumber>
        <ecNumber evidence="7">2.5.1.29</ecNumber>
    </submittedName>
</protein>
<dbReference type="Proteomes" id="UP000243077">
    <property type="component" value="Chromosome"/>
</dbReference>
<dbReference type="GO" id="GO:0046872">
    <property type="term" value="F:metal ion binding"/>
    <property type="evidence" value="ECO:0007669"/>
    <property type="project" value="UniProtKB-KW"/>
</dbReference>
<dbReference type="PROSITE" id="PS00444">
    <property type="entry name" value="POLYPRENYL_SYNTHASE_2"/>
    <property type="match status" value="1"/>
</dbReference>
<keyword evidence="3 6" id="KW-0808">Transferase</keyword>
<keyword evidence="4" id="KW-0479">Metal-binding</keyword>
<dbReference type="OrthoDB" id="4497239at2"/>
<dbReference type="InterPro" id="IPR008949">
    <property type="entry name" value="Isoprenoid_synthase_dom_sf"/>
</dbReference>
<dbReference type="AlphaFoldDB" id="A0A2L2BQL0"/>
<dbReference type="PANTHER" id="PTHR12001">
    <property type="entry name" value="GERANYLGERANYL PYROPHOSPHATE SYNTHASE"/>
    <property type="match status" value="1"/>
</dbReference>
<dbReference type="GO" id="GO:0004161">
    <property type="term" value="F:dimethylallyltranstransferase activity"/>
    <property type="evidence" value="ECO:0007669"/>
    <property type="project" value="UniProtKB-EC"/>
</dbReference>
<evidence type="ECO:0000313" key="8">
    <source>
        <dbReference type="Proteomes" id="UP000243077"/>
    </source>
</evidence>
<dbReference type="InterPro" id="IPR033749">
    <property type="entry name" value="Polyprenyl_synt_CS"/>
</dbReference>
<evidence type="ECO:0000256" key="5">
    <source>
        <dbReference type="ARBA" id="ARBA00022842"/>
    </source>
</evidence>
<dbReference type="SUPFAM" id="SSF48576">
    <property type="entry name" value="Terpenoid synthases"/>
    <property type="match status" value="1"/>
</dbReference>
<dbReference type="EMBL" id="CP026923">
    <property type="protein sequence ID" value="AVG23938.1"/>
    <property type="molecule type" value="Genomic_DNA"/>
</dbReference>
<dbReference type="EC" id="2.5.1.29" evidence="7"/>
<proteinExistence type="inferred from homology"/>
<dbReference type="EC" id="2.5.1.1" evidence="7"/>
<dbReference type="RefSeq" id="WP_104913480.1">
    <property type="nucleotide sequence ID" value="NZ_CP026923.1"/>
</dbReference>
<dbReference type="Gene3D" id="1.10.600.10">
    <property type="entry name" value="Farnesyl Diphosphate Synthase"/>
    <property type="match status" value="1"/>
</dbReference>
<reference evidence="7 8" key="1">
    <citation type="submission" date="2018-02" db="EMBL/GenBank/DDBJ databases">
        <title>Complete genome of the streamlined marine actinobacterium Pontimonas salivibrio CL-TW6 adapted to coastal planktonic lifestype.</title>
        <authorList>
            <person name="Cho B.C."/>
            <person name="Hardies S.C."/>
            <person name="Jang G.I."/>
            <person name="Hwang C.Y."/>
        </authorList>
    </citation>
    <scope>NUCLEOTIDE SEQUENCE [LARGE SCALE GENOMIC DNA]</scope>
    <source>
        <strain evidence="7 8">CL-TW6</strain>
    </source>
</reference>
<comment type="cofactor">
    <cofactor evidence="1">
        <name>Mg(2+)</name>
        <dbReference type="ChEBI" id="CHEBI:18420"/>
    </cofactor>
</comment>
<dbReference type="KEGG" id="psai:C3B54_11969"/>
<keyword evidence="8" id="KW-1185">Reference proteome</keyword>
<comment type="similarity">
    <text evidence="2 6">Belongs to the FPP/GGPP synthase family.</text>
</comment>